<keyword evidence="1" id="KW-0472">Membrane</keyword>
<gene>
    <name evidence="2" type="ORF">SAMN05216251_101365</name>
</gene>
<keyword evidence="1" id="KW-0812">Transmembrane</keyword>
<name>A0A1I1XG43_9ACTN</name>
<accession>A0A1I1XG43</accession>
<dbReference type="OrthoDB" id="4213157at2"/>
<feature type="transmembrane region" description="Helical" evidence="1">
    <location>
        <begin position="20"/>
        <end position="46"/>
    </location>
</feature>
<protein>
    <recommendedName>
        <fullName evidence="4">Integral membrane protein</fullName>
    </recommendedName>
</protein>
<dbReference type="Proteomes" id="UP000199323">
    <property type="component" value="Unassembled WGS sequence"/>
</dbReference>
<dbReference type="InterPro" id="IPR039708">
    <property type="entry name" value="MT1774/Rv1733c-like"/>
</dbReference>
<dbReference type="AlphaFoldDB" id="A0A1I1XG43"/>
<dbReference type="PANTHER" id="PTHR42305:SF1">
    <property type="entry name" value="MEMBRANE PROTEIN RV1733C-RELATED"/>
    <property type="match status" value="1"/>
</dbReference>
<dbReference type="EMBL" id="FONG01000001">
    <property type="protein sequence ID" value="SFE06335.1"/>
    <property type="molecule type" value="Genomic_DNA"/>
</dbReference>
<keyword evidence="1" id="KW-1133">Transmembrane helix</keyword>
<evidence type="ECO:0000313" key="3">
    <source>
        <dbReference type="Proteomes" id="UP000199323"/>
    </source>
</evidence>
<dbReference type="STRING" id="380248.SAMN05216251_101365"/>
<evidence type="ECO:0008006" key="4">
    <source>
        <dbReference type="Google" id="ProtNLM"/>
    </source>
</evidence>
<proteinExistence type="predicted"/>
<dbReference type="PANTHER" id="PTHR42305">
    <property type="entry name" value="MEMBRANE PROTEIN RV1733C-RELATED"/>
    <property type="match status" value="1"/>
</dbReference>
<dbReference type="RefSeq" id="WP_143120497.1">
    <property type="nucleotide sequence ID" value="NZ_FONG01000001.1"/>
</dbReference>
<evidence type="ECO:0000313" key="2">
    <source>
        <dbReference type="EMBL" id="SFE06335.1"/>
    </source>
</evidence>
<reference evidence="3" key="1">
    <citation type="submission" date="2016-10" db="EMBL/GenBank/DDBJ databases">
        <authorList>
            <person name="Varghese N."/>
            <person name="Submissions S."/>
        </authorList>
    </citation>
    <scope>NUCLEOTIDE SEQUENCE [LARGE SCALE GENOMIC DNA]</scope>
    <source>
        <strain evidence="3">CGMCC 4.3510</strain>
    </source>
</reference>
<feature type="transmembrane region" description="Helical" evidence="1">
    <location>
        <begin position="132"/>
        <end position="155"/>
    </location>
</feature>
<organism evidence="2 3">
    <name type="scientific">Actinacidiphila alni</name>
    <dbReference type="NCBI Taxonomy" id="380248"/>
    <lineage>
        <taxon>Bacteria</taxon>
        <taxon>Bacillati</taxon>
        <taxon>Actinomycetota</taxon>
        <taxon>Actinomycetes</taxon>
        <taxon>Kitasatosporales</taxon>
        <taxon>Streptomycetaceae</taxon>
        <taxon>Actinacidiphila</taxon>
    </lineage>
</organism>
<keyword evidence="3" id="KW-1185">Reference proteome</keyword>
<sequence length="184" mass="19645">MRRRSWLWRVRPNPLRRRSYAVEAWVFLAVGLLALAGAVLAGTFVAQGLDHRYGQERAARHSVGAVLTKDAPAHFGATKVEVPASWKAPDGTARTGTVKAGPGSSRGAVVQVWTDDRGRLAAPPLARSVAQFQAGVFGGLSALGVCVVAGLGCVITDKVVGRRRSDRWAADWAAADARWGHRNV</sequence>
<evidence type="ECO:0000256" key="1">
    <source>
        <dbReference type="SAM" id="Phobius"/>
    </source>
</evidence>